<name>A0A6C0L9E8_9ZZZZ</name>
<evidence type="ECO:0000259" key="1">
    <source>
        <dbReference type="PROSITE" id="PS50011"/>
    </source>
</evidence>
<dbReference type="EMBL" id="MN740459">
    <property type="protein sequence ID" value="QHU27609.1"/>
    <property type="molecule type" value="Genomic_DNA"/>
</dbReference>
<dbReference type="PROSITE" id="PS50011">
    <property type="entry name" value="PROTEIN_KINASE_DOM"/>
    <property type="match status" value="1"/>
</dbReference>
<dbReference type="GO" id="GO:0004672">
    <property type="term" value="F:protein kinase activity"/>
    <property type="evidence" value="ECO:0007669"/>
    <property type="project" value="InterPro"/>
</dbReference>
<organism evidence="2">
    <name type="scientific">viral metagenome</name>
    <dbReference type="NCBI Taxonomy" id="1070528"/>
    <lineage>
        <taxon>unclassified sequences</taxon>
        <taxon>metagenomes</taxon>
        <taxon>organismal metagenomes</taxon>
    </lineage>
</organism>
<dbReference type="InterPro" id="IPR000719">
    <property type="entry name" value="Prot_kinase_dom"/>
</dbReference>
<reference evidence="2" key="1">
    <citation type="journal article" date="2020" name="Nature">
        <title>Giant virus diversity and host interactions through global metagenomics.</title>
        <authorList>
            <person name="Schulz F."/>
            <person name="Roux S."/>
            <person name="Paez-Espino D."/>
            <person name="Jungbluth S."/>
            <person name="Walsh D.A."/>
            <person name="Denef V.J."/>
            <person name="McMahon K.D."/>
            <person name="Konstantinidis K.T."/>
            <person name="Eloe-Fadrosh E.A."/>
            <person name="Kyrpides N.C."/>
            <person name="Woyke T."/>
        </authorList>
    </citation>
    <scope>NUCLEOTIDE SEQUENCE</scope>
    <source>
        <strain evidence="2">GVMAG-M-3300027769-26</strain>
    </source>
</reference>
<feature type="domain" description="Protein kinase" evidence="1">
    <location>
        <begin position="115"/>
        <end position="413"/>
    </location>
</feature>
<dbReference type="InterPro" id="IPR011009">
    <property type="entry name" value="Kinase-like_dom_sf"/>
</dbReference>
<proteinExistence type="predicted"/>
<sequence>MDIDKSLKIIQANIRRKMLRRKSSSSNKSVFVEDYIKSSLASSSANSSANINAIANANKISKFLKSKLIVDKYTLDNRVAYFNYIRKKLEKIKDDDCLDRKKYSQVEGYTVRDILNLEKKISSNNFGGEIYRTSVKNAVGVFPIASKIMNKSDDNLYEVKLMSDITHDIIRKKISKHFLIMYKSCLCKKKDYSNSRASLVSVNEIANGDINMLINNRDVIFNKELLYNILFQTFISIGTFHNLIAHIHSDCHGGNFLWHYNNESGYYHYIFNGKNLYLKACKYNIMIYDYGFSKKIKKNNVKKIMDDYLLIIPAFLNEDYENDKSLSPDSNVKSELNEIIGTLMKVYKTMGAEGSKSSPKKIQKDIFSTIINEVFKKYQLNNMFITDFDSGESLKSSKRPRNIINKKPYYINI</sequence>
<evidence type="ECO:0000313" key="2">
    <source>
        <dbReference type="EMBL" id="QHU27609.1"/>
    </source>
</evidence>
<accession>A0A6C0L9E8</accession>
<dbReference type="Gene3D" id="1.10.510.10">
    <property type="entry name" value="Transferase(Phosphotransferase) domain 1"/>
    <property type="match status" value="1"/>
</dbReference>
<dbReference type="AlphaFoldDB" id="A0A6C0L9E8"/>
<dbReference type="SUPFAM" id="SSF56112">
    <property type="entry name" value="Protein kinase-like (PK-like)"/>
    <property type="match status" value="1"/>
</dbReference>
<dbReference type="GO" id="GO:0005524">
    <property type="term" value="F:ATP binding"/>
    <property type="evidence" value="ECO:0007669"/>
    <property type="project" value="InterPro"/>
</dbReference>
<protein>
    <recommendedName>
        <fullName evidence="1">Protein kinase domain-containing protein</fullName>
    </recommendedName>
</protein>